<keyword evidence="4 11" id="KW-0328">Glycosyltransferase</keyword>
<name>A0A9W8BG59_9FUNG</name>
<gene>
    <name evidence="12" type="primary">SMP3</name>
    <name evidence="12" type="ORF">H4R26_004910</name>
</gene>
<keyword evidence="6 11" id="KW-0812">Transmembrane</keyword>
<evidence type="ECO:0000256" key="9">
    <source>
        <dbReference type="ARBA" id="ARBA00023136"/>
    </source>
</evidence>
<feature type="transmembrane region" description="Helical" evidence="11">
    <location>
        <begin position="178"/>
        <end position="210"/>
    </location>
</feature>
<evidence type="ECO:0000256" key="8">
    <source>
        <dbReference type="ARBA" id="ARBA00022989"/>
    </source>
</evidence>
<sequence length="583" mass="63259">MARPLRVLHIGLLLARVLLSVVPAYIHPDEFFQAPEIAASDLLRVDALRTWEFAPELAVRSIVPLYMFAGPPMLFLRLLARALAALGWPMDVTTWMVFGASRVFMALLSFSVDVSVYAAIRQRNRAARLQPTMLLLASSYCLTVFHAHTFSNAFASMILAVCFYLLACIETTARLADLFALGGCLALGTFAHISFPMFAAPLGLACLVVLAAQANVLAGLCSLAAGGLMTACAIVIIDSLYYGSSQWSGLGVFPGLLLNRPTCTVVNNLVYNTSRANLAIHGVHPWYMHATVSMTALFGPLYLLALAKLWTFIWRPTSRSPVESYLTATAGASVICGVAVLSAAPHQEVRFLLPALPGIVISTWRWHHLASRRFWWWWAAFNTCLLVAYGVVHQAGVVPVVAHLASTSVWPTAYCRPQHTTTDALCAAGLVGEPAALKTKVLLVSTYMAPRHLLVQPSSDNPVGASVELVDLLGLDDNQIADAIRNSTLVSGALARVASPGELAFKRVARRYERTLLVVPSSANMDAIAPTTGDFHLWPVYSYAPHVNFDHIARVLMRPLLRSSLNVYVVCEGPPPLLALNHA</sequence>
<dbReference type="InterPro" id="IPR005599">
    <property type="entry name" value="GPI_mannosylTrfase"/>
</dbReference>
<comment type="similarity">
    <text evidence="10">Belongs to the glycosyltransferase 22 family. PIGZ subfamily.</text>
</comment>
<organism evidence="12 13">
    <name type="scientific">Coemansia thaxteri</name>
    <dbReference type="NCBI Taxonomy" id="2663907"/>
    <lineage>
        <taxon>Eukaryota</taxon>
        <taxon>Fungi</taxon>
        <taxon>Fungi incertae sedis</taxon>
        <taxon>Zoopagomycota</taxon>
        <taxon>Kickxellomycotina</taxon>
        <taxon>Kickxellomycetes</taxon>
        <taxon>Kickxellales</taxon>
        <taxon>Kickxellaceae</taxon>
        <taxon>Coemansia</taxon>
    </lineage>
</organism>
<dbReference type="AlphaFoldDB" id="A0A9W8BG59"/>
<dbReference type="PANTHER" id="PTHR22760:SF3">
    <property type="entry name" value="GPI MANNOSYLTRANSFERASE 4"/>
    <property type="match status" value="1"/>
</dbReference>
<dbReference type="PANTHER" id="PTHR22760">
    <property type="entry name" value="GLYCOSYLTRANSFERASE"/>
    <property type="match status" value="1"/>
</dbReference>
<accession>A0A9W8BG59</accession>
<dbReference type="Pfam" id="PF03901">
    <property type="entry name" value="Glyco_transf_22"/>
    <property type="match status" value="1"/>
</dbReference>
<dbReference type="Proteomes" id="UP001150907">
    <property type="component" value="Unassembled WGS sequence"/>
</dbReference>
<keyword evidence="3" id="KW-0337">GPI-anchor biosynthesis</keyword>
<dbReference type="OrthoDB" id="10066429at2759"/>
<dbReference type="GO" id="GO:0000026">
    <property type="term" value="F:alpha-1,2-mannosyltransferase activity"/>
    <property type="evidence" value="ECO:0007669"/>
    <property type="project" value="TreeGrafter"/>
</dbReference>
<evidence type="ECO:0000256" key="7">
    <source>
        <dbReference type="ARBA" id="ARBA00022824"/>
    </source>
</evidence>
<keyword evidence="7 11" id="KW-0256">Endoplasmic reticulum</keyword>
<evidence type="ECO:0000313" key="12">
    <source>
        <dbReference type="EMBL" id="KAJ1999801.1"/>
    </source>
</evidence>
<evidence type="ECO:0000256" key="1">
    <source>
        <dbReference type="ARBA" id="ARBA00004477"/>
    </source>
</evidence>
<comment type="subcellular location">
    <subcellularLocation>
        <location evidence="1 11">Endoplasmic reticulum membrane</location>
        <topology evidence="1 11">Multi-pass membrane protein</topology>
    </subcellularLocation>
</comment>
<proteinExistence type="inferred from homology"/>
<evidence type="ECO:0000256" key="6">
    <source>
        <dbReference type="ARBA" id="ARBA00022692"/>
    </source>
</evidence>
<dbReference type="EC" id="2.4.1.-" evidence="11"/>
<protein>
    <recommendedName>
        <fullName evidence="11">Mannosyltransferase</fullName>
        <ecNumber evidence="11">2.4.1.-</ecNumber>
    </recommendedName>
</protein>
<evidence type="ECO:0000256" key="3">
    <source>
        <dbReference type="ARBA" id="ARBA00022502"/>
    </source>
</evidence>
<dbReference type="EMBL" id="JANBQF010000639">
    <property type="protein sequence ID" value="KAJ1999801.1"/>
    <property type="molecule type" value="Genomic_DNA"/>
</dbReference>
<feature type="transmembrane region" description="Helical" evidence="11">
    <location>
        <begin position="140"/>
        <end position="166"/>
    </location>
</feature>
<evidence type="ECO:0000256" key="11">
    <source>
        <dbReference type="RuleBase" id="RU363075"/>
    </source>
</evidence>
<comment type="pathway">
    <text evidence="2">Glycolipid biosynthesis; glycosylphosphatidylinositol-anchor biosynthesis.</text>
</comment>
<evidence type="ECO:0000256" key="4">
    <source>
        <dbReference type="ARBA" id="ARBA00022676"/>
    </source>
</evidence>
<feature type="transmembrane region" description="Helical" evidence="11">
    <location>
        <begin position="286"/>
        <end position="313"/>
    </location>
</feature>
<keyword evidence="13" id="KW-1185">Reference proteome</keyword>
<dbReference type="GO" id="GO:0005789">
    <property type="term" value="C:endoplasmic reticulum membrane"/>
    <property type="evidence" value="ECO:0007669"/>
    <property type="project" value="UniProtKB-SubCell"/>
</dbReference>
<reference evidence="12" key="1">
    <citation type="submission" date="2022-07" db="EMBL/GenBank/DDBJ databases">
        <title>Phylogenomic reconstructions and comparative analyses of Kickxellomycotina fungi.</title>
        <authorList>
            <person name="Reynolds N.K."/>
            <person name="Stajich J.E."/>
            <person name="Barry K."/>
            <person name="Grigoriev I.V."/>
            <person name="Crous P."/>
            <person name="Smith M.E."/>
        </authorList>
    </citation>
    <scope>NUCLEOTIDE SEQUENCE</scope>
    <source>
        <strain evidence="12">IMI 214461</strain>
    </source>
</reference>
<feature type="transmembrane region" description="Helical" evidence="11">
    <location>
        <begin position="217"/>
        <end position="237"/>
    </location>
</feature>
<feature type="transmembrane region" description="Helical" evidence="11">
    <location>
        <begin position="95"/>
        <end position="120"/>
    </location>
</feature>
<comment type="caution">
    <text evidence="12">The sequence shown here is derived from an EMBL/GenBank/DDBJ whole genome shotgun (WGS) entry which is preliminary data.</text>
</comment>
<feature type="transmembrane region" description="Helical" evidence="11">
    <location>
        <begin position="374"/>
        <end position="392"/>
    </location>
</feature>
<keyword evidence="5" id="KW-0808">Transferase</keyword>
<keyword evidence="8 11" id="KW-1133">Transmembrane helix</keyword>
<evidence type="ECO:0000256" key="10">
    <source>
        <dbReference type="ARBA" id="ARBA00038466"/>
    </source>
</evidence>
<evidence type="ECO:0000313" key="13">
    <source>
        <dbReference type="Proteomes" id="UP001150907"/>
    </source>
</evidence>
<dbReference type="GO" id="GO:0006506">
    <property type="term" value="P:GPI anchor biosynthetic process"/>
    <property type="evidence" value="ECO:0007669"/>
    <property type="project" value="UniProtKB-KW"/>
</dbReference>
<evidence type="ECO:0000256" key="5">
    <source>
        <dbReference type="ARBA" id="ARBA00022679"/>
    </source>
</evidence>
<keyword evidence="9 11" id="KW-0472">Membrane</keyword>
<feature type="transmembrane region" description="Helical" evidence="11">
    <location>
        <begin position="7"/>
        <end position="26"/>
    </location>
</feature>
<evidence type="ECO:0000256" key="2">
    <source>
        <dbReference type="ARBA" id="ARBA00004687"/>
    </source>
</evidence>